<dbReference type="Proteomes" id="UP000033352">
    <property type="component" value="Unassembled WGS sequence"/>
</dbReference>
<dbReference type="Pfam" id="PF19759">
    <property type="entry name" value="DUF6246"/>
    <property type="match status" value="1"/>
</dbReference>
<accession>A0A0F1ASP9</accession>
<dbReference type="RefSeq" id="WP_045286126.1">
    <property type="nucleotide sequence ID" value="NZ_JZYX01000036.1"/>
</dbReference>
<dbReference type="OrthoDB" id="8793870at2"/>
<dbReference type="InterPro" id="IPR046213">
    <property type="entry name" value="DUF6246"/>
</dbReference>
<dbReference type="EMBL" id="JZYX01000036">
    <property type="protein sequence ID" value="KJN24907.1"/>
    <property type="molecule type" value="Genomic_DNA"/>
</dbReference>
<evidence type="ECO:0000313" key="2">
    <source>
        <dbReference type="Proteomes" id="UP000033352"/>
    </source>
</evidence>
<evidence type="ECO:0000313" key="1">
    <source>
        <dbReference type="EMBL" id="KJN24907.1"/>
    </source>
</evidence>
<dbReference type="AlphaFoldDB" id="A0A0F1ASP9"/>
<sequence length="247" mass="28468">MTPLKEIGECLIGAGGHEYFLRPSFRNMTRIGEPEHIVRTFYALFNDDVTKMLEAAREIHSAIPEQQRRFYAHYFGDVSLPRWALDAAGSAAYVREALLSAINVIQSCCDEDVSELTGWHEPSRTGRRTFVWRRGTLPPENLILIAQSLIMHGVIGRAKVRKLQKYESKETTPEFHATEYIMAARNHFGISREEAENLTMTEFAMMLNAKYPDQKGFTREEYDAVMDDDDRRWQEMIEREKSAKKAA</sequence>
<reference evidence="1 2" key="1">
    <citation type="submission" date="2015-03" db="EMBL/GenBank/DDBJ databases">
        <authorList>
            <person name="McCorrison J."/>
            <person name="Sanka R."/>
            <person name="Adams M."/>
            <person name="Brinkac L."/>
            <person name="Nierman W."/>
            <person name="Sutton G."/>
            <person name="Nelson K."/>
            <person name="Kiedrowski L."/>
            <person name="Guerrero D."/>
            <person name="Bonomo R."/>
        </authorList>
    </citation>
    <scope>NUCLEOTIDE SEQUENCE [LARGE SCALE GENOMIC DNA]</scope>
    <source>
        <strain evidence="1 2">35699</strain>
    </source>
</reference>
<gene>
    <name evidence="1" type="ORF">SS37_16725</name>
</gene>
<name>A0A0F1ASP9_9ENTR</name>
<organism evidence="1 2">
    <name type="scientific">Enterobacter sichuanensis</name>
    <dbReference type="NCBI Taxonomy" id="2071710"/>
    <lineage>
        <taxon>Bacteria</taxon>
        <taxon>Pseudomonadati</taxon>
        <taxon>Pseudomonadota</taxon>
        <taxon>Gammaproteobacteria</taxon>
        <taxon>Enterobacterales</taxon>
        <taxon>Enterobacteriaceae</taxon>
        <taxon>Enterobacter</taxon>
        <taxon>Enterobacter cloacae complex</taxon>
    </lineage>
</organism>
<proteinExistence type="predicted"/>
<dbReference type="PATRIC" id="fig|1619248.3.peg.2717"/>
<comment type="caution">
    <text evidence="1">The sequence shown here is derived from an EMBL/GenBank/DDBJ whole genome shotgun (WGS) entry which is preliminary data.</text>
</comment>
<protein>
    <submittedName>
        <fullName evidence="1">Uncharacterized protein</fullName>
    </submittedName>
</protein>